<name>A0A6G1KIB2_9PLEO</name>
<dbReference type="AlphaFoldDB" id="A0A6G1KIB2"/>
<keyword evidence="3" id="KW-1185">Reference proteome</keyword>
<dbReference type="SUPFAM" id="SSF47095">
    <property type="entry name" value="HMG-box"/>
    <property type="match status" value="1"/>
</dbReference>
<dbReference type="Proteomes" id="UP000799428">
    <property type="component" value="Unassembled WGS sequence"/>
</dbReference>
<protein>
    <submittedName>
        <fullName evidence="2">Uncharacterized protein</fullName>
    </submittedName>
</protein>
<dbReference type="InterPro" id="IPR036910">
    <property type="entry name" value="HMG_box_dom_sf"/>
</dbReference>
<dbReference type="EMBL" id="MU005766">
    <property type="protein sequence ID" value="KAF2712285.1"/>
    <property type="molecule type" value="Genomic_DNA"/>
</dbReference>
<dbReference type="OrthoDB" id="3940486at2759"/>
<organism evidence="2 3">
    <name type="scientific">Pleomassaria siparia CBS 279.74</name>
    <dbReference type="NCBI Taxonomy" id="1314801"/>
    <lineage>
        <taxon>Eukaryota</taxon>
        <taxon>Fungi</taxon>
        <taxon>Dikarya</taxon>
        <taxon>Ascomycota</taxon>
        <taxon>Pezizomycotina</taxon>
        <taxon>Dothideomycetes</taxon>
        <taxon>Pleosporomycetidae</taxon>
        <taxon>Pleosporales</taxon>
        <taxon>Pleomassariaceae</taxon>
        <taxon>Pleomassaria</taxon>
    </lineage>
</organism>
<gene>
    <name evidence="2" type="ORF">K504DRAFT_464370</name>
</gene>
<sequence>MARTTSEATTPKGKASVAPGKKGFGGRVSKANKPNKARDAMVAMQAYFKENRHKHKDLAYKDQMKELGAEWKTSSKNPKNKA</sequence>
<evidence type="ECO:0000313" key="2">
    <source>
        <dbReference type="EMBL" id="KAF2712285.1"/>
    </source>
</evidence>
<dbReference type="Gene3D" id="1.10.30.10">
    <property type="entry name" value="High mobility group box domain"/>
    <property type="match status" value="1"/>
</dbReference>
<evidence type="ECO:0000313" key="3">
    <source>
        <dbReference type="Proteomes" id="UP000799428"/>
    </source>
</evidence>
<proteinExistence type="predicted"/>
<feature type="region of interest" description="Disordered" evidence="1">
    <location>
        <begin position="1"/>
        <end position="36"/>
    </location>
</feature>
<evidence type="ECO:0000256" key="1">
    <source>
        <dbReference type="SAM" id="MobiDB-lite"/>
    </source>
</evidence>
<reference evidence="2" key="1">
    <citation type="journal article" date="2020" name="Stud. Mycol.">
        <title>101 Dothideomycetes genomes: a test case for predicting lifestyles and emergence of pathogens.</title>
        <authorList>
            <person name="Haridas S."/>
            <person name="Albert R."/>
            <person name="Binder M."/>
            <person name="Bloem J."/>
            <person name="Labutti K."/>
            <person name="Salamov A."/>
            <person name="Andreopoulos B."/>
            <person name="Baker S."/>
            <person name="Barry K."/>
            <person name="Bills G."/>
            <person name="Bluhm B."/>
            <person name="Cannon C."/>
            <person name="Castanera R."/>
            <person name="Culley D."/>
            <person name="Daum C."/>
            <person name="Ezra D."/>
            <person name="Gonzalez J."/>
            <person name="Henrissat B."/>
            <person name="Kuo A."/>
            <person name="Liang C."/>
            <person name="Lipzen A."/>
            <person name="Lutzoni F."/>
            <person name="Magnuson J."/>
            <person name="Mondo S."/>
            <person name="Nolan M."/>
            <person name="Ohm R."/>
            <person name="Pangilinan J."/>
            <person name="Park H.-J."/>
            <person name="Ramirez L."/>
            <person name="Alfaro M."/>
            <person name="Sun H."/>
            <person name="Tritt A."/>
            <person name="Yoshinaga Y."/>
            <person name="Zwiers L.-H."/>
            <person name="Turgeon B."/>
            <person name="Goodwin S."/>
            <person name="Spatafora J."/>
            <person name="Crous P."/>
            <person name="Grigoriev I."/>
        </authorList>
    </citation>
    <scope>NUCLEOTIDE SEQUENCE</scope>
    <source>
        <strain evidence="2">CBS 279.74</strain>
    </source>
</reference>
<accession>A0A6G1KIB2</accession>